<name>Q9T2Y7_NEPOL</name>
<feature type="region of interest" description="Disordered" evidence="1">
    <location>
        <begin position="9"/>
        <end position="36"/>
    </location>
</feature>
<reference evidence="2" key="1">
    <citation type="journal article" date="1999" name="Proc. Natl. Acad. Sci. U.S.A.">
        <title>The complete chloroplast DNA sequence of the green alga Nephroselmis olivacea: insights into the architecture of ancestral chloroplast genomes.</title>
        <authorList>
            <person name="Turmel M."/>
            <person name="Otis C."/>
            <person name="Lemieux C."/>
        </authorList>
    </citation>
    <scope>NUCLEOTIDE SEQUENCE [LARGE SCALE GENOMIC DNA]</scope>
    <source>
        <strain>NIES-484</strain>
    </source>
</reference>
<geneLocation type="chloroplast" evidence="2"/>
<dbReference type="RefSeq" id="NP_050916.1">
    <property type="nucleotide sequence ID" value="NC_000927.1"/>
</dbReference>
<protein>
    <submittedName>
        <fullName evidence="2">Uncharacterized protein</fullName>
    </submittedName>
</protein>
<keyword evidence="2" id="KW-0150">Chloroplast</keyword>
<sequence length="70" mass="8069">MANPWLLRRNSDSTFSSNDEKIRWNSPSKARSSQTNEVKKQISSFLVCRHPIFPSSACSPFFPWNHTLLS</sequence>
<evidence type="ECO:0000256" key="1">
    <source>
        <dbReference type="SAM" id="MobiDB-lite"/>
    </source>
</evidence>
<dbReference type="GeneID" id="1496890"/>
<dbReference type="EMBL" id="AF137379">
    <property type="protein sequence ID" value="AAD54887.1"/>
    <property type="molecule type" value="Genomic_DNA"/>
</dbReference>
<dbReference type="AlphaFoldDB" id="Q9T2Y7"/>
<dbReference type="GeneID" id="1496894"/>
<keyword evidence="2" id="KW-0934">Plastid</keyword>
<organism evidence="2">
    <name type="scientific">Nephroselmis olivacea</name>
    <name type="common">Green alga</name>
    <dbReference type="NCBI Taxonomy" id="31312"/>
    <lineage>
        <taxon>Eukaryota</taxon>
        <taxon>Viridiplantae</taxon>
        <taxon>Chlorophyta</taxon>
        <taxon>Nephroselmidophyceae</taxon>
        <taxon>Nephroselmidales</taxon>
        <taxon>Nephroselmidaceae</taxon>
        <taxon>Nephroselmis</taxon>
    </lineage>
</organism>
<evidence type="ECO:0000313" key="2">
    <source>
        <dbReference type="EMBL" id="AAD54902.1"/>
    </source>
</evidence>
<dbReference type="EMBL" id="AF137379">
    <property type="protein sequence ID" value="AAD54902.1"/>
    <property type="molecule type" value="Genomic_DNA"/>
</dbReference>
<feature type="compositionally biased region" description="Polar residues" evidence="1">
    <location>
        <begin position="25"/>
        <end position="36"/>
    </location>
</feature>
<proteinExistence type="predicted"/>
<dbReference type="RefSeq" id="NP_050931.1">
    <property type="nucleotide sequence ID" value="NC_000927.1"/>
</dbReference>
<accession>Q9T2Y7</accession>